<dbReference type="GO" id="GO:0005634">
    <property type="term" value="C:nucleus"/>
    <property type="evidence" value="ECO:0007669"/>
    <property type="project" value="UniProtKB-SubCell"/>
</dbReference>
<feature type="domain" description="HTH CENPB-type" evidence="4">
    <location>
        <begin position="28"/>
        <end position="100"/>
    </location>
</feature>
<evidence type="ECO:0000256" key="3">
    <source>
        <dbReference type="SAM" id="MobiDB-lite"/>
    </source>
</evidence>
<feature type="compositionally biased region" description="Acidic residues" evidence="3">
    <location>
        <begin position="169"/>
        <end position="178"/>
    </location>
</feature>
<dbReference type="InterPro" id="IPR006600">
    <property type="entry name" value="HTH_CenpB_DNA-bd_dom"/>
</dbReference>
<keyword evidence="2" id="KW-0238">DNA-binding</keyword>
<dbReference type="AlphaFoldDB" id="A0A7R9D7T6"/>
<name>A0A7R9D7T6_TIMPO</name>
<dbReference type="InterPro" id="IPR009057">
    <property type="entry name" value="Homeodomain-like_sf"/>
</dbReference>
<evidence type="ECO:0000256" key="2">
    <source>
        <dbReference type="ARBA" id="ARBA00023125"/>
    </source>
</evidence>
<dbReference type="Gene3D" id="1.10.10.60">
    <property type="entry name" value="Homeodomain-like"/>
    <property type="match status" value="1"/>
</dbReference>
<dbReference type="PANTHER" id="PTHR19303:SF16">
    <property type="entry name" value="JERKY PROTEIN HOMOLOG-LIKE"/>
    <property type="match status" value="1"/>
</dbReference>
<dbReference type="PROSITE" id="PS51253">
    <property type="entry name" value="HTH_CENPB"/>
    <property type="match status" value="1"/>
</dbReference>
<feature type="region of interest" description="Disordered" evidence="3">
    <location>
        <begin position="348"/>
        <end position="370"/>
    </location>
</feature>
<organism evidence="5">
    <name type="scientific">Timema poppense</name>
    <name type="common">Walking stick</name>
    <dbReference type="NCBI Taxonomy" id="170557"/>
    <lineage>
        <taxon>Eukaryota</taxon>
        <taxon>Metazoa</taxon>
        <taxon>Ecdysozoa</taxon>
        <taxon>Arthropoda</taxon>
        <taxon>Hexapoda</taxon>
        <taxon>Insecta</taxon>
        <taxon>Pterygota</taxon>
        <taxon>Neoptera</taxon>
        <taxon>Polyneoptera</taxon>
        <taxon>Phasmatodea</taxon>
        <taxon>Timematodea</taxon>
        <taxon>Timematoidea</taxon>
        <taxon>Timematidae</taxon>
        <taxon>Timema</taxon>
    </lineage>
</organism>
<evidence type="ECO:0000256" key="1">
    <source>
        <dbReference type="ARBA" id="ARBA00004123"/>
    </source>
</evidence>
<dbReference type="Pfam" id="PF03221">
    <property type="entry name" value="HTH_Tnp_Tc5"/>
    <property type="match status" value="1"/>
</dbReference>
<protein>
    <recommendedName>
        <fullName evidence="4">HTH CENPB-type domain-containing protein</fullName>
    </recommendedName>
</protein>
<reference evidence="5" key="1">
    <citation type="submission" date="2020-11" db="EMBL/GenBank/DDBJ databases">
        <authorList>
            <person name="Tran Van P."/>
        </authorList>
    </citation>
    <scope>NUCLEOTIDE SEQUENCE</scope>
</reference>
<dbReference type="GO" id="GO:0003677">
    <property type="term" value="F:DNA binding"/>
    <property type="evidence" value="ECO:0007669"/>
    <property type="project" value="UniProtKB-KW"/>
</dbReference>
<gene>
    <name evidence="5" type="ORF">TPSB3V08_LOCUS6978</name>
</gene>
<dbReference type="SUPFAM" id="SSF46689">
    <property type="entry name" value="Homeodomain-like"/>
    <property type="match status" value="1"/>
</dbReference>
<evidence type="ECO:0000313" key="5">
    <source>
        <dbReference type="EMBL" id="CAD7409709.1"/>
    </source>
</evidence>
<proteinExistence type="predicted"/>
<dbReference type="PANTHER" id="PTHR19303">
    <property type="entry name" value="TRANSPOSON"/>
    <property type="match status" value="1"/>
</dbReference>
<dbReference type="InterPro" id="IPR050863">
    <property type="entry name" value="CenT-Element_Derived"/>
</dbReference>
<accession>A0A7R9D7T6</accession>
<sequence>MNDVPDLKKARVAAALCNDLTHHARLYDAHVYTSAPRFVSATSVVVSNSSRRSKGEPVSGLLLCEKALEMNAKLGGPTGFKASIDWLKNFKSRHGTRELEIQGKSLSGDSKATETFLSSFSEFLKKEGYTRDDVYNTDETRLVWKSLPNNLKKKAWNKLLPEERNETPEQNETDDDLEEIEEMFPSILGLSECDREDTESWLQNDIDDPGYQIMNEDEIYFSSHPPVYENDTKIFVLNYALHSASDVVFDCCAHAHIGVGWGGMRDIQKILRMFIQCRDFYWWRAALCLAADNPAHTSQPPPWGPPLLRLLLPPHLPHPPPSSSASVPVSPHGFGKVELEEMNPHLRGGRVENHLGKTTPSSPDRDSNLNLPVLSSRAQHDKRAYACFRLLVAVFLLKQKYEKPISEELDHNKLTVPLVPFVVDAVICRLLLH</sequence>
<feature type="region of interest" description="Disordered" evidence="3">
    <location>
        <begin position="158"/>
        <end position="178"/>
    </location>
</feature>
<comment type="subcellular location">
    <subcellularLocation>
        <location evidence="1">Nucleus</location>
    </subcellularLocation>
</comment>
<dbReference type="EMBL" id="OD004303">
    <property type="protein sequence ID" value="CAD7409709.1"/>
    <property type="molecule type" value="Genomic_DNA"/>
</dbReference>
<evidence type="ECO:0000259" key="4">
    <source>
        <dbReference type="PROSITE" id="PS51253"/>
    </source>
</evidence>